<protein>
    <submittedName>
        <fullName evidence="1">Uncharacterized protein</fullName>
    </submittedName>
</protein>
<accession>A0ABQ9EGD5</accession>
<gene>
    <name evidence="1" type="ORF">KUTeg_018642</name>
</gene>
<keyword evidence="2" id="KW-1185">Reference proteome</keyword>
<name>A0ABQ9EGD5_TEGGR</name>
<organism evidence="1 2">
    <name type="scientific">Tegillarca granosa</name>
    <name type="common">Malaysian cockle</name>
    <name type="synonym">Anadara granosa</name>
    <dbReference type="NCBI Taxonomy" id="220873"/>
    <lineage>
        <taxon>Eukaryota</taxon>
        <taxon>Metazoa</taxon>
        <taxon>Spiralia</taxon>
        <taxon>Lophotrochozoa</taxon>
        <taxon>Mollusca</taxon>
        <taxon>Bivalvia</taxon>
        <taxon>Autobranchia</taxon>
        <taxon>Pteriomorphia</taxon>
        <taxon>Arcoida</taxon>
        <taxon>Arcoidea</taxon>
        <taxon>Arcidae</taxon>
        <taxon>Tegillarca</taxon>
    </lineage>
</organism>
<dbReference type="EMBL" id="JARBDR010000908">
    <property type="protein sequence ID" value="KAJ8303719.1"/>
    <property type="molecule type" value="Genomic_DNA"/>
</dbReference>
<dbReference type="Proteomes" id="UP001217089">
    <property type="component" value="Unassembled WGS sequence"/>
</dbReference>
<sequence>MNTHYETLINFLDEASIDATINGESDLFREFIEKDCVLENLIEPYDDTDKICVPMLQNLSFIWRVVEEDGDHLHEGKFLVPSQDLIRETRSVKKHNKLPEFVFDLTHLHLLIKRLSCTTTIRAGHESRKEGRLFREQFKERLSEIEKKRLELQKEKQK</sequence>
<evidence type="ECO:0000313" key="2">
    <source>
        <dbReference type="Proteomes" id="UP001217089"/>
    </source>
</evidence>
<evidence type="ECO:0000313" key="1">
    <source>
        <dbReference type="EMBL" id="KAJ8303719.1"/>
    </source>
</evidence>
<proteinExistence type="predicted"/>
<reference evidence="1 2" key="1">
    <citation type="submission" date="2022-12" db="EMBL/GenBank/DDBJ databases">
        <title>Chromosome-level genome of Tegillarca granosa.</title>
        <authorList>
            <person name="Kim J."/>
        </authorList>
    </citation>
    <scope>NUCLEOTIDE SEQUENCE [LARGE SCALE GENOMIC DNA]</scope>
    <source>
        <strain evidence="1">Teg-2019</strain>
        <tissue evidence="1">Adductor muscle</tissue>
    </source>
</reference>
<comment type="caution">
    <text evidence="1">The sequence shown here is derived from an EMBL/GenBank/DDBJ whole genome shotgun (WGS) entry which is preliminary data.</text>
</comment>